<protein>
    <submittedName>
        <fullName evidence="1">Uncharacterized protein</fullName>
    </submittedName>
</protein>
<evidence type="ECO:0000313" key="1">
    <source>
        <dbReference type="EMBL" id="RJL34290.1"/>
    </source>
</evidence>
<proteinExistence type="predicted"/>
<reference evidence="1 2" key="1">
    <citation type="submission" date="2018-09" db="EMBL/GenBank/DDBJ databases">
        <title>YIM 75507 draft genome.</title>
        <authorList>
            <person name="Tang S."/>
            <person name="Feng Y."/>
        </authorList>
    </citation>
    <scope>NUCLEOTIDE SEQUENCE [LARGE SCALE GENOMIC DNA]</scope>
    <source>
        <strain evidence="1 2">YIM 75507</strain>
    </source>
</reference>
<dbReference type="AlphaFoldDB" id="A0A3A4AVN0"/>
<gene>
    <name evidence="1" type="ORF">D5H75_07485</name>
</gene>
<dbReference type="Proteomes" id="UP000265768">
    <property type="component" value="Unassembled WGS sequence"/>
</dbReference>
<sequence>MTYKHQEPGVDLAVADIVDWLAQRPQVVKDVHAVGDVIVKEVIGALDPPKGSEDWKAHRRRLLDHFWCDLLAALAATLSKVKRWYDDVPDLVARAILECRERERRGPISEALVRLAVKMVWRSLGEMAFAGQIDACVRVLRILAVLICPEPERHPAVLRACLEPLAKETASEVTKERLKQVFPEFAV</sequence>
<organism evidence="1 2">
    <name type="scientific">Bailinhaonella thermotolerans</name>
    <dbReference type="NCBI Taxonomy" id="1070861"/>
    <lineage>
        <taxon>Bacteria</taxon>
        <taxon>Bacillati</taxon>
        <taxon>Actinomycetota</taxon>
        <taxon>Actinomycetes</taxon>
        <taxon>Streptosporangiales</taxon>
        <taxon>Streptosporangiaceae</taxon>
        <taxon>Bailinhaonella</taxon>
    </lineage>
</organism>
<dbReference type="OrthoDB" id="5147336at2"/>
<dbReference type="RefSeq" id="WP_119925591.1">
    <property type="nucleotide sequence ID" value="NZ_QZEY01000002.1"/>
</dbReference>
<comment type="caution">
    <text evidence="1">The sequence shown here is derived from an EMBL/GenBank/DDBJ whole genome shotgun (WGS) entry which is preliminary data.</text>
</comment>
<accession>A0A3A4AVN0</accession>
<evidence type="ECO:0000313" key="2">
    <source>
        <dbReference type="Proteomes" id="UP000265768"/>
    </source>
</evidence>
<keyword evidence="2" id="KW-1185">Reference proteome</keyword>
<name>A0A3A4AVN0_9ACTN</name>
<dbReference type="EMBL" id="QZEY01000002">
    <property type="protein sequence ID" value="RJL34290.1"/>
    <property type="molecule type" value="Genomic_DNA"/>
</dbReference>